<sequence length="194" mass="21817">MDGRISRHKRTLKSDREVIIRMWLEGTSARDISIKTGISVSTIHRWVRRWREEGTVDTRSYYSRQWAAMGGGGGGGGVAFKRRTQLTGSTATSVNNKSVPLSFIETPKSVYKGDSTLRRSSPPDKRGLMSEMDLSKSLVSFDSSLLAMNAELSRDNLSMLLYGWIITVLHEVHQSIRSVGDLKEIDLDAIRWLK</sequence>
<keyword evidence="3" id="KW-1185">Reference proteome</keyword>
<dbReference type="InterPro" id="IPR009057">
    <property type="entry name" value="Homeodomain-like_sf"/>
</dbReference>
<dbReference type="InterPro" id="IPR036388">
    <property type="entry name" value="WH-like_DNA-bd_sf"/>
</dbReference>
<evidence type="ECO:0008006" key="4">
    <source>
        <dbReference type="Google" id="ProtNLM"/>
    </source>
</evidence>
<dbReference type="EMBL" id="JAWZYT010000458">
    <property type="protein sequence ID" value="KAK4323263.1"/>
    <property type="molecule type" value="Genomic_DNA"/>
</dbReference>
<evidence type="ECO:0000313" key="2">
    <source>
        <dbReference type="EMBL" id="KAK4323263.1"/>
    </source>
</evidence>
<dbReference type="Gene3D" id="1.10.10.10">
    <property type="entry name" value="Winged helix-like DNA-binding domain superfamily/Winged helix DNA-binding domain"/>
    <property type="match status" value="1"/>
</dbReference>
<protein>
    <recommendedName>
        <fullName evidence="4">Homeodomain-like domain-containing protein</fullName>
    </recommendedName>
</protein>
<dbReference type="Proteomes" id="UP001292094">
    <property type="component" value="Unassembled WGS sequence"/>
</dbReference>
<comment type="caution">
    <text evidence="2">The sequence shown here is derived from an EMBL/GenBank/DDBJ whole genome shotgun (WGS) entry which is preliminary data.</text>
</comment>
<evidence type="ECO:0000313" key="3">
    <source>
        <dbReference type="Proteomes" id="UP001292094"/>
    </source>
</evidence>
<dbReference type="SUPFAM" id="SSF46689">
    <property type="entry name" value="Homeodomain-like"/>
    <property type="match status" value="1"/>
</dbReference>
<dbReference type="Pfam" id="PF13384">
    <property type="entry name" value="HTH_23"/>
    <property type="match status" value="1"/>
</dbReference>
<dbReference type="GO" id="GO:0005634">
    <property type="term" value="C:nucleus"/>
    <property type="evidence" value="ECO:0007669"/>
    <property type="project" value="UniProtKB-SubCell"/>
</dbReference>
<dbReference type="AlphaFoldDB" id="A0AAE1QCN0"/>
<proteinExistence type="predicted"/>
<gene>
    <name evidence="2" type="ORF">Pmani_006044</name>
</gene>
<organism evidence="2 3">
    <name type="scientific">Petrolisthes manimaculis</name>
    <dbReference type="NCBI Taxonomy" id="1843537"/>
    <lineage>
        <taxon>Eukaryota</taxon>
        <taxon>Metazoa</taxon>
        <taxon>Ecdysozoa</taxon>
        <taxon>Arthropoda</taxon>
        <taxon>Crustacea</taxon>
        <taxon>Multicrustacea</taxon>
        <taxon>Malacostraca</taxon>
        <taxon>Eumalacostraca</taxon>
        <taxon>Eucarida</taxon>
        <taxon>Decapoda</taxon>
        <taxon>Pleocyemata</taxon>
        <taxon>Anomura</taxon>
        <taxon>Galatheoidea</taxon>
        <taxon>Porcellanidae</taxon>
        <taxon>Petrolisthes</taxon>
    </lineage>
</organism>
<accession>A0AAE1QCN0</accession>
<evidence type="ECO:0000256" key="1">
    <source>
        <dbReference type="ARBA" id="ARBA00004123"/>
    </source>
</evidence>
<reference evidence="2" key="1">
    <citation type="submission" date="2023-11" db="EMBL/GenBank/DDBJ databases">
        <title>Genome assemblies of two species of porcelain crab, Petrolisthes cinctipes and Petrolisthes manimaculis (Anomura: Porcellanidae).</title>
        <authorList>
            <person name="Angst P."/>
        </authorList>
    </citation>
    <scope>NUCLEOTIDE SEQUENCE</scope>
    <source>
        <strain evidence="2">PB745_02</strain>
        <tissue evidence="2">Gill</tissue>
    </source>
</reference>
<name>A0AAE1QCN0_9EUCA</name>
<comment type="subcellular location">
    <subcellularLocation>
        <location evidence="1">Nucleus</location>
    </subcellularLocation>
</comment>